<evidence type="ECO:0000313" key="2">
    <source>
        <dbReference type="Proteomes" id="UP000625711"/>
    </source>
</evidence>
<evidence type="ECO:0000313" key="1">
    <source>
        <dbReference type="EMBL" id="KAF7274379.1"/>
    </source>
</evidence>
<comment type="caution">
    <text evidence="1">The sequence shown here is derived from an EMBL/GenBank/DDBJ whole genome shotgun (WGS) entry which is preliminary data.</text>
</comment>
<dbReference type="AlphaFoldDB" id="A0A834MDP0"/>
<protein>
    <submittedName>
        <fullName evidence="1">Uncharacterized protein</fullName>
    </submittedName>
</protein>
<accession>A0A834MDP0</accession>
<name>A0A834MDP0_RHYFE</name>
<reference evidence="1" key="1">
    <citation type="submission" date="2020-08" db="EMBL/GenBank/DDBJ databases">
        <title>Genome sequencing and assembly of the red palm weevil Rhynchophorus ferrugineus.</title>
        <authorList>
            <person name="Dias G.B."/>
            <person name="Bergman C.M."/>
            <person name="Manee M."/>
        </authorList>
    </citation>
    <scope>NUCLEOTIDE SEQUENCE</scope>
    <source>
        <strain evidence="1">AA-2017</strain>
        <tissue evidence="1">Whole larva</tissue>
    </source>
</reference>
<proteinExistence type="predicted"/>
<keyword evidence="2" id="KW-1185">Reference proteome</keyword>
<dbReference type="EMBL" id="JAACXV010012864">
    <property type="protein sequence ID" value="KAF7274379.1"/>
    <property type="molecule type" value="Genomic_DNA"/>
</dbReference>
<sequence>MFKADFITNFQRRYCADTPLLCFTKDIASNLTKTLKRAPSYIKWALPDTRKVSFPHGPVVTTVPSSLASSMVDSGKRQRGRGTHGSRYFLALFGPLGFLSFYEPCHVEQGRDKLPQGHGVNEGPGDLALAGLTVAGQLSPRLSS</sequence>
<gene>
    <name evidence="1" type="ORF">GWI33_012965</name>
</gene>
<organism evidence="1 2">
    <name type="scientific">Rhynchophorus ferrugineus</name>
    <name type="common">Red palm weevil</name>
    <name type="synonym">Curculio ferrugineus</name>
    <dbReference type="NCBI Taxonomy" id="354439"/>
    <lineage>
        <taxon>Eukaryota</taxon>
        <taxon>Metazoa</taxon>
        <taxon>Ecdysozoa</taxon>
        <taxon>Arthropoda</taxon>
        <taxon>Hexapoda</taxon>
        <taxon>Insecta</taxon>
        <taxon>Pterygota</taxon>
        <taxon>Neoptera</taxon>
        <taxon>Endopterygota</taxon>
        <taxon>Coleoptera</taxon>
        <taxon>Polyphaga</taxon>
        <taxon>Cucujiformia</taxon>
        <taxon>Curculionidae</taxon>
        <taxon>Dryophthorinae</taxon>
        <taxon>Rhynchophorus</taxon>
    </lineage>
</organism>
<dbReference type="Proteomes" id="UP000625711">
    <property type="component" value="Unassembled WGS sequence"/>
</dbReference>